<dbReference type="EMBL" id="CP039347">
    <property type="protein sequence ID" value="QCD87531.1"/>
    <property type="molecule type" value="Genomic_DNA"/>
</dbReference>
<gene>
    <name evidence="1" type="ORF">DEO72_LG3g2067</name>
</gene>
<name>A0A4D6LG05_VIGUN</name>
<proteinExistence type="predicted"/>
<reference evidence="1 2" key="1">
    <citation type="submission" date="2019-04" db="EMBL/GenBank/DDBJ databases">
        <title>An improved genome assembly and genetic linkage map for asparagus bean, Vigna unguiculata ssp. sesquipedialis.</title>
        <authorList>
            <person name="Xia Q."/>
            <person name="Zhang R."/>
            <person name="Dong Y."/>
        </authorList>
    </citation>
    <scope>NUCLEOTIDE SEQUENCE [LARGE SCALE GENOMIC DNA]</scope>
    <source>
        <tissue evidence="1">Leaf</tissue>
    </source>
</reference>
<evidence type="ECO:0000313" key="1">
    <source>
        <dbReference type="EMBL" id="QCD87531.1"/>
    </source>
</evidence>
<evidence type="ECO:0000313" key="2">
    <source>
        <dbReference type="Proteomes" id="UP000501690"/>
    </source>
</evidence>
<sequence length="133" mass="14764">MLSANLHFSSNRRQSQLPIKINRVPGEGTAWQHIPSRQVTHSDFPQFSLGRMKRLAVASGSPGNVRGVIGLEKVNSVKGMRVFMMISDFKWKRDEIVKDARLRVARVCEGAGKLQEAMHCLAARKEPLGANAV</sequence>
<accession>A0A4D6LG05</accession>
<keyword evidence="2" id="KW-1185">Reference proteome</keyword>
<dbReference type="AlphaFoldDB" id="A0A4D6LG05"/>
<protein>
    <submittedName>
        <fullName evidence="1">Uncharacterized protein</fullName>
    </submittedName>
</protein>
<organism evidence="1 2">
    <name type="scientific">Vigna unguiculata</name>
    <name type="common">Cowpea</name>
    <dbReference type="NCBI Taxonomy" id="3917"/>
    <lineage>
        <taxon>Eukaryota</taxon>
        <taxon>Viridiplantae</taxon>
        <taxon>Streptophyta</taxon>
        <taxon>Embryophyta</taxon>
        <taxon>Tracheophyta</taxon>
        <taxon>Spermatophyta</taxon>
        <taxon>Magnoliopsida</taxon>
        <taxon>eudicotyledons</taxon>
        <taxon>Gunneridae</taxon>
        <taxon>Pentapetalae</taxon>
        <taxon>rosids</taxon>
        <taxon>fabids</taxon>
        <taxon>Fabales</taxon>
        <taxon>Fabaceae</taxon>
        <taxon>Papilionoideae</taxon>
        <taxon>50 kb inversion clade</taxon>
        <taxon>NPAAA clade</taxon>
        <taxon>indigoferoid/millettioid clade</taxon>
        <taxon>Phaseoleae</taxon>
        <taxon>Vigna</taxon>
    </lineage>
</organism>
<dbReference type="Proteomes" id="UP000501690">
    <property type="component" value="Linkage Group LG3"/>
</dbReference>